<keyword evidence="1" id="KW-0732">Signal</keyword>
<name>A0A167T7I6_9HYPO</name>
<dbReference type="EMBL" id="AZHD01000009">
    <property type="protein sequence ID" value="OAA60298.1"/>
    <property type="molecule type" value="Genomic_DNA"/>
</dbReference>
<feature type="domain" description="DUF7136" evidence="2">
    <location>
        <begin position="35"/>
        <end position="208"/>
    </location>
</feature>
<protein>
    <recommendedName>
        <fullName evidence="2">DUF7136 domain-containing protein</fullName>
    </recommendedName>
</protein>
<keyword evidence="4" id="KW-1185">Reference proteome</keyword>
<evidence type="ECO:0000259" key="2">
    <source>
        <dbReference type="Pfam" id="PF23584"/>
    </source>
</evidence>
<dbReference type="InterPro" id="IPR055560">
    <property type="entry name" value="DUF7136"/>
</dbReference>
<dbReference type="AlphaFoldDB" id="A0A167T7I6"/>
<evidence type="ECO:0000313" key="4">
    <source>
        <dbReference type="Proteomes" id="UP000076874"/>
    </source>
</evidence>
<dbReference type="Proteomes" id="UP000076874">
    <property type="component" value="Unassembled WGS sequence"/>
</dbReference>
<comment type="caution">
    <text evidence="3">The sequence shown here is derived from an EMBL/GenBank/DDBJ whole genome shotgun (WGS) entry which is preliminary data.</text>
</comment>
<reference evidence="3 4" key="1">
    <citation type="journal article" date="2016" name="Genome Biol. Evol.">
        <title>Divergent and convergent evolution of fungal pathogenicity.</title>
        <authorList>
            <person name="Shang Y."/>
            <person name="Xiao G."/>
            <person name="Zheng P."/>
            <person name="Cen K."/>
            <person name="Zhan S."/>
            <person name="Wang C."/>
        </authorList>
    </citation>
    <scope>NUCLEOTIDE SEQUENCE [LARGE SCALE GENOMIC DNA]</scope>
    <source>
        <strain evidence="3 4">RCEF 264</strain>
    </source>
</reference>
<feature type="chain" id="PRO_5007892491" description="DUF7136 domain-containing protein" evidence="1">
    <location>
        <begin position="29"/>
        <end position="274"/>
    </location>
</feature>
<organism evidence="3 4">
    <name type="scientific">Niveomyces insectorum RCEF 264</name>
    <dbReference type="NCBI Taxonomy" id="1081102"/>
    <lineage>
        <taxon>Eukaryota</taxon>
        <taxon>Fungi</taxon>
        <taxon>Dikarya</taxon>
        <taxon>Ascomycota</taxon>
        <taxon>Pezizomycotina</taxon>
        <taxon>Sordariomycetes</taxon>
        <taxon>Hypocreomycetidae</taxon>
        <taxon>Hypocreales</taxon>
        <taxon>Cordycipitaceae</taxon>
        <taxon>Niveomyces</taxon>
    </lineage>
</organism>
<dbReference type="OrthoDB" id="4490227at2759"/>
<evidence type="ECO:0000313" key="3">
    <source>
        <dbReference type="EMBL" id="OAA60298.1"/>
    </source>
</evidence>
<dbReference type="Pfam" id="PF23584">
    <property type="entry name" value="DUF7136"/>
    <property type="match status" value="1"/>
</dbReference>
<proteinExistence type="predicted"/>
<sequence>MLFNMHLFPVSRGALHVATFLLLRPVHAVAGYDVPQTVKFNLLFPRNETYGVTDYMPVVFAISNTQDAGLLAPYVEFALFNFTDGDRNPSGYTNIDGGAPPLTTVNLSTSDPYYVSSYLASLAGQEGRWGLLWGLASRYCVASAPNETDLSIQVGYIGDSGSVSFTTKKNAPPPDLVAGTANTSCASVPYDHSINITGVLGPPMETDSYLYPFRGICPLCRRHVDSVSLSNSPDQLHTVDAAYGQGAWPLADFSRRHCRMGDGGDLCFIRCGAY</sequence>
<evidence type="ECO:0000256" key="1">
    <source>
        <dbReference type="SAM" id="SignalP"/>
    </source>
</evidence>
<feature type="signal peptide" evidence="1">
    <location>
        <begin position="1"/>
        <end position="28"/>
    </location>
</feature>
<dbReference type="STRING" id="1081102.A0A167T7I6"/>
<accession>A0A167T7I6</accession>
<gene>
    <name evidence="3" type="ORF">SPI_05422</name>
</gene>